<dbReference type="HOGENOM" id="CLU_3411023_0_0_1"/>
<name>T1KNS8_TETUR</name>
<evidence type="ECO:0000313" key="2">
    <source>
        <dbReference type="Proteomes" id="UP000015104"/>
    </source>
</evidence>
<reference evidence="2" key="1">
    <citation type="submission" date="2011-08" db="EMBL/GenBank/DDBJ databases">
        <authorList>
            <person name="Rombauts S."/>
        </authorList>
    </citation>
    <scope>NUCLEOTIDE SEQUENCE</scope>
    <source>
        <strain evidence="2">London</strain>
    </source>
</reference>
<organism evidence="1 2">
    <name type="scientific">Tetranychus urticae</name>
    <name type="common">Two-spotted spider mite</name>
    <dbReference type="NCBI Taxonomy" id="32264"/>
    <lineage>
        <taxon>Eukaryota</taxon>
        <taxon>Metazoa</taxon>
        <taxon>Ecdysozoa</taxon>
        <taxon>Arthropoda</taxon>
        <taxon>Chelicerata</taxon>
        <taxon>Arachnida</taxon>
        <taxon>Acari</taxon>
        <taxon>Acariformes</taxon>
        <taxon>Trombidiformes</taxon>
        <taxon>Prostigmata</taxon>
        <taxon>Eleutherengona</taxon>
        <taxon>Raphignathae</taxon>
        <taxon>Tetranychoidea</taxon>
        <taxon>Tetranychidae</taxon>
        <taxon>Tetranychus</taxon>
    </lineage>
</organism>
<proteinExistence type="predicted"/>
<sequence length="29" mass="3440">MQFGAKKNLRKWPEVTQFQVDKITNVETC</sequence>
<keyword evidence="2" id="KW-1185">Reference proteome</keyword>
<dbReference type="EnsemblMetazoa" id="tetur16g02070.1">
    <property type="protein sequence ID" value="tetur16g02070.1"/>
    <property type="gene ID" value="tetur16g02070"/>
</dbReference>
<protein>
    <submittedName>
        <fullName evidence="1">Uncharacterized protein</fullName>
    </submittedName>
</protein>
<reference evidence="1" key="2">
    <citation type="submission" date="2015-06" db="UniProtKB">
        <authorList>
            <consortium name="EnsemblMetazoa"/>
        </authorList>
    </citation>
    <scope>IDENTIFICATION</scope>
</reference>
<dbReference type="EMBL" id="CAEY01000277">
    <property type="status" value="NOT_ANNOTATED_CDS"/>
    <property type="molecule type" value="Genomic_DNA"/>
</dbReference>
<evidence type="ECO:0000313" key="1">
    <source>
        <dbReference type="EnsemblMetazoa" id="tetur16g02070.1"/>
    </source>
</evidence>
<accession>T1KNS8</accession>
<dbReference type="AlphaFoldDB" id="T1KNS8"/>
<dbReference type="Proteomes" id="UP000015104">
    <property type="component" value="Unassembled WGS sequence"/>
</dbReference>